<evidence type="ECO:0000313" key="4">
    <source>
        <dbReference type="Proteomes" id="UP000238348"/>
    </source>
</evidence>
<dbReference type="OrthoDB" id="5526438at2"/>
<dbReference type="RefSeq" id="WP_104982694.1">
    <property type="nucleotide sequence ID" value="NZ_CP012673.1"/>
</dbReference>
<dbReference type="Gene3D" id="1.25.40.10">
    <property type="entry name" value="Tetratricopeptide repeat domain"/>
    <property type="match status" value="1"/>
</dbReference>
<feature type="compositionally biased region" description="Pro residues" evidence="1">
    <location>
        <begin position="167"/>
        <end position="180"/>
    </location>
</feature>
<dbReference type="Proteomes" id="UP000238348">
    <property type="component" value="Chromosome"/>
</dbReference>
<dbReference type="SUPFAM" id="SSF48452">
    <property type="entry name" value="TPR-like"/>
    <property type="match status" value="1"/>
</dbReference>
<dbReference type="AlphaFoldDB" id="A0A2L0EXU9"/>
<keyword evidence="2" id="KW-1133">Transmembrane helix</keyword>
<dbReference type="EMBL" id="CP012673">
    <property type="protein sequence ID" value="AUX44122.1"/>
    <property type="molecule type" value="Genomic_DNA"/>
</dbReference>
<keyword evidence="2" id="KW-0812">Transmembrane</keyword>
<feature type="compositionally biased region" description="Low complexity" evidence="1">
    <location>
        <begin position="181"/>
        <end position="196"/>
    </location>
</feature>
<feature type="compositionally biased region" description="Pro residues" evidence="1">
    <location>
        <begin position="117"/>
        <end position="137"/>
    </location>
</feature>
<evidence type="ECO:0000256" key="1">
    <source>
        <dbReference type="SAM" id="MobiDB-lite"/>
    </source>
</evidence>
<keyword evidence="2" id="KW-0472">Membrane</keyword>
<dbReference type="PRINTS" id="PR01217">
    <property type="entry name" value="PRICHEXTENSN"/>
</dbReference>
<dbReference type="InterPro" id="IPR011990">
    <property type="entry name" value="TPR-like_helical_dom_sf"/>
</dbReference>
<feature type="region of interest" description="Disordered" evidence="1">
    <location>
        <begin position="84"/>
        <end position="206"/>
    </location>
</feature>
<feature type="compositionally biased region" description="Pro residues" evidence="1">
    <location>
        <begin position="144"/>
        <end position="154"/>
    </location>
</feature>
<sequence length="300" mass="31474">MKDDVLHEATRALREQAAASRASPAETRARVMRTLKAQRARRHTAVRVLVPMAAVLVGSVAWASATRWFPETWHDITSQLGLSAAQAPEAPPAPPTSRSAPRRAAEAEAPAPSAEAPAPPEPPPSVEAPAPPEPPPSVEALALPPSPPPAPSPAPVSARAPRRAEAPAPPRAARPAPPAAPREAGLSPEPATAGPQAAPPPAGPDVDALYQAAHRAHFVERNPAAALAAWDVYLAAAPRGRFSVEAQYNRALCLVRLGRTDEAQRALEPFARGAFGAYRQTESRALLDALRGDAARDRDE</sequence>
<name>A0A2L0EXU9_SORCE</name>
<reference evidence="3 4" key="1">
    <citation type="submission" date="2015-09" db="EMBL/GenBank/DDBJ databases">
        <title>Sorangium comparison.</title>
        <authorList>
            <person name="Zaburannyi N."/>
            <person name="Bunk B."/>
            <person name="Overmann J."/>
            <person name="Mueller R."/>
        </authorList>
    </citation>
    <scope>NUCLEOTIDE SEQUENCE [LARGE SCALE GENOMIC DNA]</scope>
    <source>
        <strain evidence="3 4">So ce26</strain>
    </source>
</reference>
<feature type="compositionally biased region" description="Low complexity" evidence="1">
    <location>
        <begin position="107"/>
        <end position="116"/>
    </location>
</feature>
<accession>A0A2L0EXU9</accession>
<gene>
    <name evidence="3" type="ORF">SOCE26_055840</name>
</gene>
<feature type="transmembrane region" description="Helical" evidence="2">
    <location>
        <begin position="45"/>
        <end position="65"/>
    </location>
</feature>
<organism evidence="3 4">
    <name type="scientific">Sorangium cellulosum</name>
    <name type="common">Polyangium cellulosum</name>
    <dbReference type="NCBI Taxonomy" id="56"/>
    <lineage>
        <taxon>Bacteria</taxon>
        <taxon>Pseudomonadati</taxon>
        <taxon>Myxococcota</taxon>
        <taxon>Polyangia</taxon>
        <taxon>Polyangiales</taxon>
        <taxon>Polyangiaceae</taxon>
        <taxon>Sorangium</taxon>
    </lineage>
</organism>
<evidence type="ECO:0000256" key="2">
    <source>
        <dbReference type="SAM" id="Phobius"/>
    </source>
</evidence>
<proteinExistence type="predicted"/>
<protein>
    <submittedName>
        <fullName evidence="3">Uncharacterized protein</fullName>
    </submittedName>
</protein>
<evidence type="ECO:0000313" key="3">
    <source>
        <dbReference type="EMBL" id="AUX44122.1"/>
    </source>
</evidence>